<evidence type="ECO:0000313" key="2">
    <source>
        <dbReference type="EMBL" id="MBB4015657.1"/>
    </source>
</evidence>
<name>A0A840BZH6_9HYPH</name>
<reference evidence="2 3" key="1">
    <citation type="submission" date="2020-08" db="EMBL/GenBank/DDBJ databases">
        <title>Genomic Encyclopedia of Type Strains, Phase IV (KMG-IV): sequencing the most valuable type-strain genomes for metagenomic binning, comparative biology and taxonomic classification.</title>
        <authorList>
            <person name="Goeker M."/>
        </authorList>
    </citation>
    <scope>NUCLEOTIDE SEQUENCE [LARGE SCALE GENOMIC DNA]</scope>
    <source>
        <strain evidence="2 3">DSM 103737</strain>
    </source>
</reference>
<dbReference type="InterPro" id="IPR010295">
    <property type="entry name" value="DUF898"/>
</dbReference>
<dbReference type="Pfam" id="PF05987">
    <property type="entry name" value="DUF898"/>
    <property type="match status" value="1"/>
</dbReference>
<feature type="transmembrane region" description="Helical" evidence="1">
    <location>
        <begin position="26"/>
        <end position="46"/>
    </location>
</feature>
<accession>A0A840BZH6</accession>
<keyword evidence="1" id="KW-0472">Membrane</keyword>
<dbReference type="Proteomes" id="UP000577362">
    <property type="component" value="Unassembled WGS sequence"/>
</dbReference>
<feature type="transmembrane region" description="Helical" evidence="1">
    <location>
        <begin position="287"/>
        <end position="305"/>
    </location>
</feature>
<feature type="transmembrane region" description="Helical" evidence="1">
    <location>
        <begin position="98"/>
        <end position="115"/>
    </location>
</feature>
<keyword evidence="1" id="KW-0812">Transmembrane</keyword>
<feature type="transmembrane region" description="Helical" evidence="1">
    <location>
        <begin position="136"/>
        <end position="161"/>
    </location>
</feature>
<dbReference type="AlphaFoldDB" id="A0A840BZH6"/>
<evidence type="ECO:0000256" key="1">
    <source>
        <dbReference type="SAM" id="Phobius"/>
    </source>
</evidence>
<sequence length="357" mass="38638">MPRAAAMPAGGRIEQFTFAGSAREYFGIWIVNVLLTIVTLGIYSAWAKVRRMRYFYGSTRLAGSSFDYHARPVKILIGRIIVVTAIVIYNVLANLAPLAGLAVSLVLLPVVPWLLQRGLRFNARVTSFRNVRFDFAGGYWGAARAFVLGPVIAVLSLGILAPVTSRWLWRYVVGNLRYGGRGVACEPSVRALYRQWWLPALLVVCGLVLVAGGVVALKASSLLQAMGYDDLRRVLSVIIPIGIVAYLVLFYGTAGLVYHAGVRNVALGATVLDGQHRFRSTLSRGRYAFIAITNLLATVFSLGLARPWAAVRMARYNAAATALVVAGSLDDYLSGIVVSGSAVGAEFMDVEGFDFAL</sequence>
<feature type="transmembrane region" description="Helical" evidence="1">
    <location>
        <begin position="196"/>
        <end position="217"/>
    </location>
</feature>
<feature type="transmembrane region" description="Helical" evidence="1">
    <location>
        <begin position="237"/>
        <end position="258"/>
    </location>
</feature>
<keyword evidence="1" id="KW-1133">Transmembrane helix</keyword>
<dbReference type="RefSeq" id="WP_183315707.1">
    <property type="nucleotide sequence ID" value="NZ_JACIEN010000001.1"/>
</dbReference>
<keyword evidence="3" id="KW-1185">Reference proteome</keyword>
<protein>
    <submittedName>
        <fullName evidence="2">Uncharacterized membrane protein YjgN (DUF898 family)</fullName>
    </submittedName>
</protein>
<evidence type="ECO:0000313" key="3">
    <source>
        <dbReference type="Proteomes" id="UP000577362"/>
    </source>
</evidence>
<organism evidence="2 3">
    <name type="scientific">Chelatococcus caeni</name>
    <dbReference type="NCBI Taxonomy" id="1348468"/>
    <lineage>
        <taxon>Bacteria</taxon>
        <taxon>Pseudomonadati</taxon>
        <taxon>Pseudomonadota</taxon>
        <taxon>Alphaproteobacteria</taxon>
        <taxon>Hyphomicrobiales</taxon>
        <taxon>Chelatococcaceae</taxon>
        <taxon>Chelatococcus</taxon>
    </lineage>
</organism>
<dbReference type="EMBL" id="JACIEN010000001">
    <property type="protein sequence ID" value="MBB4015657.1"/>
    <property type="molecule type" value="Genomic_DNA"/>
</dbReference>
<feature type="transmembrane region" description="Helical" evidence="1">
    <location>
        <begin position="75"/>
        <end position="92"/>
    </location>
</feature>
<comment type="caution">
    <text evidence="2">The sequence shown here is derived from an EMBL/GenBank/DDBJ whole genome shotgun (WGS) entry which is preliminary data.</text>
</comment>
<proteinExistence type="predicted"/>
<gene>
    <name evidence="2" type="ORF">GGR16_000663</name>
</gene>